<protein>
    <submittedName>
        <fullName evidence="3">Uncharacterized protein</fullName>
    </submittedName>
</protein>
<feature type="transmembrane region" description="Helical" evidence="2">
    <location>
        <begin position="332"/>
        <end position="353"/>
    </location>
</feature>
<comment type="caution">
    <text evidence="3">The sequence shown here is derived from an EMBL/GenBank/DDBJ whole genome shotgun (WGS) entry which is preliminary data.</text>
</comment>
<sequence>MSTLELGSLPTDEGYVNVLHARIRHVTAAIEAISYLNIPLCLIIMIIVALQARRYDMIDKVSLRLSVTIAAGDLIYSLVQIIVNQESYTNKMSEMGLRTIYFFHLMGFNMNIFATTCIAFHLHLNTLLSRAALARKLSPYYEVFTVFMSIIIAHPVFYIMDTFTKIPVFNVIIIRDKSIGETRMIVWLMYGWCTVALLYCLIVCLIVVVRIFLLWKQTDRNNQFAANGGMRVESSYHPGSEHNPNTNSHNSNNNGGGRSNNRVLSQNINNGMTQTSTSSSTPFQHQKSHLHDHEEDGRQNSIEKSRVTTTTTTSSFLRGENSRRFNRHRREFSFAIFRIALYCTVPLITTMWLPAYISTVNPSILLANITIILPGLATILNFLIFIINPQLDYMWAEIWRWFRIDVLKKSKRISASASAAVLNGFSIRKRGGGCNSERLDGGGGGRSSYWKQMIGDGETTESRKEINVAKNGCVVSSSGKHERISFSGISGVDSDGCCSSSSNISNIIGTGGRSGGGNIESLDRHMAFTNNHHHYNSSYYSHGRDAAGY</sequence>
<feature type="region of interest" description="Disordered" evidence="1">
    <location>
        <begin position="233"/>
        <end position="320"/>
    </location>
</feature>
<feature type="compositionally biased region" description="Basic and acidic residues" evidence="1">
    <location>
        <begin position="289"/>
        <end position="306"/>
    </location>
</feature>
<accession>A0A9W8DMZ4</accession>
<dbReference type="Proteomes" id="UP001150538">
    <property type="component" value="Unassembled WGS sequence"/>
</dbReference>
<dbReference type="EMBL" id="JANBPU010000514">
    <property type="protein sequence ID" value="KAJ1910885.1"/>
    <property type="molecule type" value="Genomic_DNA"/>
</dbReference>
<organism evidence="3 4">
    <name type="scientific">Mycoemilia scoparia</name>
    <dbReference type="NCBI Taxonomy" id="417184"/>
    <lineage>
        <taxon>Eukaryota</taxon>
        <taxon>Fungi</taxon>
        <taxon>Fungi incertae sedis</taxon>
        <taxon>Zoopagomycota</taxon>
        <taxon>Kickxellomycotina</taxon>
        <taxon>Kickxellomycetes</taxon>
        <taxon>Kickxellales</taxon>
        <taxon>Kickxellaceae</taxon>
        <taxon>Mycoemilia</taxon>
    </lineage>
</organism>
<reference evidence="3" key="1">
    <citation type="submission" date="2022-07" db="EMBL/GenBank/DDBJ databases">
        <title>Phylogenomic reconstructions and comparative analyses of Kickxellomycotina fungi.</title>
        <authorList>
            <person name="Reynolds N.K."/>
            <person name="Stajich J.E."/>
            <person name="Barry K."/>
            <person name="Grigoriev I.V."/>
            <person name="Crous P."/>
            <person name="Smith M.E."/>
        </authorList>
    </citation>
    <scope>NUCLEOTIDE SEQUENCE</scope>
    <source>
        <strain evidence="3">NBRC 100468</strain>
    </source>
</reference>
<dbReference type="OrthoDB" id="3251871at2759"/>
<name>A0A9W8DMZ4_9FUNG</name>
<proteinExistence type="predicted"/>
<feature type="transmembrane region" description="Helical" evidence="2">
    <location>
        <begin position="62"/>
        <end position="83"/>
    </location>
</feature>
<evidence type="ECO:0000313" key="3">
    <source>
        <dbReference type="EMBL" id="KAJ1910885.1"/>
    </source>
</evidence>
<gene>
    <name evidence="3" type="ORF">H4219_006100</name>
</gene>
<evidence type="ECO:0000256" key="2">
    <source>
        <dbReference type="SAM" id="Phobius"/>
    </source>
</evidence>
<evidence type="ECO:0000313" key="4">
    <source>
        <dbReference type="Proteomes" id="UP001150538"/>
    </source>
</evidence>
<keyword evidence="2" id="KW-1133">Transmembrane helix</keyword>
<feature type="compositionally biased region" description="Low complexity" evidence="1">
    <location>
        <begin position="243"/>
        <end position="253"/>
    </location>
</feature>
<dbReference type="SUPFAM" id="SSF81321">
    <property type="entry name" value="Family A G protein-coupled receptor-like"/>
    <property type="match status" value="1"/>
</dbReference>
<feature type="transmembrane region" description="Helical" evidence="2">
    <location>
        <begin position="140"/>
        <end position="160"/>
    </location>
</feature>
<keyword evidence="2" id="KW-0812">Transmembrane</keyword>
<keyword evidence="2" id="KW-0472">Membrane</keyword>
<feature type="transmembrane region" description="Helical" evidence="2">
    <location>
        <begin position="187"/>
        <end position="213"/>
    </location>
</feature>
<feature type="compositionally biased region" description="Polar residues" evidence="1">
    <location>
        <begin position="262"/>
        <end position="272"/>
    </location>
</feature>
<feature type="transmembrane region" description="Helical" evidence="2">
    <location>
        <begin position="32"/>
        <end position="50"/>
    </location>
</feature>
<keyword evidence="4" id="KW-1185">Reference proteome</keyword>
<dbReference type="AlphaFoldDB" id="A0A9W8DMZ4"/>
<feature type="transmembrane region" description="Helical" evidence="2">
    <location>
        <begin position="103"/>
        <end position="128"/>
    </location>
</feature>
<feature type="transmembrane region" description="Helical" evidence="2">
    <location>
        <begin position="365"/>
        <end position="387"/>
    </location>
</feature>
<evidence type="ECO:0000256" key="1">
    <source>
        <dbReference type="SAM" id="MobiDB-lite"/>
    </source>
</evidence>